<reference evidence="1" key="1">
    <citation type="submission" date="2015-12" db="EMBL/GenBank/DDBJ databases">
        <title>Gene expression during late stages of embryo sac development: a critical building block for successful pollen-pistil interactions.</title>
        <authorList>
            <person name="Liu Y."/>
            <person name="Joly V."/>
            <person name="Sabar M."/>
            <person name="Matton D.P."/>
        </authorList>
    </citation>
    <scope>NUCLEOTIDE SEQUENCE</scope>
</reference>
<proteinExistence type="predicted"/>
<name>A0A0V0GQK0_SOLCH</name>
<dbReference type="EMBL" id="GEDG01032981">
    <property type="protein sequence ID" value="JAP10514.1"/>
    <property type="molecule type" value="Transcribed_RNA"/>
</dbReference>
<organism evidence="1">
    <name type="scientific">Solanum chacoense</name>
    <name type="common">Chaco potato</name>
    <dbReference type="NCBI Taxonomy" id="4108"/>
    <lineage>
        <taxon>Eukaryota</taxon>
        <taxon>Viridiplantae</taxon>
        <taxon>Streptophyta</taxon>
        <taxon>Embryophyta</taxon>
        <taxon>Tracheophyta</taxon>
        <taxon>Spermatophyta</taxon>
        <taxon>Magnoliopsida</taxon>
        <taxon>eudicotyledons</taxon>
        <taxon>Gunneridae</taxon>
        <taxon>Pentapetalae</taxon>
        <taxon>asterids</taxon>
        <taxon>lamiids</taxon>
        <taxon>Solanales</taxon>
        <taxon>Solanaceae</taxon>
        <taxon>Solanoideae</taxon>
        <taxon>Solaneae</taxon>
        <taxon>Solanum</taxon>
    </lineage>
</organism>
<dbReference type="AlphaFoldDB" id="A0A0V0GQK0"/>
<sequence>HRHPITKCVVKRNSQSKRSYWYNHNLKPKHIYKPNWDYRPKGATLGTISKPPSSKNYTMYIKDIEPPLASL</sequence>
<accession>A0A0V0GQK0</accession>
<evidence type="ECO:0000313" key="1">
    <source>
        <dbReference type="EMBL" id="JAP10514.1"/>
    </source>
</evidence>
<feature type="non-terminal residue" evidence="1">
    <location>
        <position position="1"/>
    </location>
</feature>
<protein>
    <submittedName>
        <fullName evidence="1">Putative ovule protein</fullName>
    </submittedName>
</protein>